<evidence type="ECO:0000313" key="2">
    <source>
        <dbReference type="EMBL" id="GAA3370690.1"/>
    </source>
</evidence>
<dbReference type="InterPro" id="IPR029058">
    <property type="entry name" value="AB_hydrolase_fold"/>
</dbReference>
<evidence type="ECO:0000256" key="1">
    <source>
        <dbReference type="SAM" id="MobiDB-lite"/>
    </source>
</evidence>
<feature type="compositionally biased region" description="Basic and acidic residues" evidence="1">
    <location>
        <begin position="14"/>
        <end position="28"/>
    </location>
</feature>
<proteinExistence type="predicted"/>
<evidence type="ECO:0000313" key="3">
    <source>
        <dbReference type="Proteomes" id="UP001499990"/>
    </source>
</evidence>
<dbReference type="Gene3D" id="3.40.50.1820">
    <property type="entry name" value="alpha/beta hydrolase"/>
    <property type="match status" value="1"/>
</dbReference>
<sequence length="115" mass="12203">MPGGPRRRPGGTGEDGRVRLPLHQERATDFPAARPVTGPRPTADALRALEPPTLILLAGRSRAHDVRKVAARAAELLPDAECVTLPGATHHTLPLHGPAEPNVRIAEFLIGTGRP</sequence>
<organism evidence="2 3">
    <name type="scientific">Streptomyces sannanensis</name>
    <dbReference type="NCBI Taxonomy" id="285536"/>
    <lineage>
        <taxon>Bacteria</taxon>
        <taxon>Bacillati</taxon>
        <taxon>Actinomycetota</taxon>
        <taxon>Actinomycetes</taxon>
        <taxon>Kitasatosporales</taxon>
        <taxon>Streptomycetaceae</taxon>
        <taxon>Streptomyces</taxon>
    </lineage>
</organism>
<dbReference type="SUPFAM" id="SSF53474">
    <property type="entry name" value="alpha/beta-Hydrolases"/>
    <property type="match status" value="1"/>
</dbReference>
<feature type="region of interest" description="Disordered" evidence="1">
    <location>
        <begin position="1"/>
        <end position="47"/>
    </location>
</feature>
<keyword evidence="3" id="KW-1185">Reference proteome</keyword>
<name>A0ABP6S8G3_9ACTN</name>
<evidence type="ECO:0008006" key="4">
    <source>
        <dbReference type="Google" id="ProtNLM"/>
    </source>
</evidence>
<reference evidence="3" key="1">
    <citation type="journal article" date="2019" name="Int. J. Syst. Evol. Microbiol.">
        <title>The Global Catalogue of Microorganisms (GCM) 10K type strain sequencing project: providing services to taxonomists for standard genome sequencing and annotation.</title>
        <authorList>
            <consortium name="The Broad Institute Genomics Platform"/>
            <consortium name="The Broad Institute Genome Sequencing Center for Infectious Disease"/>
            <person name="Wu L."/>
            <person name="Ma J."/>
        </authorList>
    </citation>
    <scope>NUCLEOTIDE SEQUENCE [LARGE SCALE GENOMIC DNA]</scope>
    <source>
        <strain evidence="3">JCM 9651</strain>
    </source>
</reference>
<protein>
    <recommendedName>
        <fullName evidence="4">Alpha/beta hydrolase</fullName>
    </recommendedName>
</protein>
<comment type="caution">
    <text evidence="2">The sequence shown here is derived from an EMBL/GenBank/DDBJ whole genome shotgun (WGS) entry which is preliminary data.</text>
</comment>
<dbReference type="Proteomes" id="UP001499990">
    <property type="component" value="Unassembled WGS sequence"/>
</dbReference>
<dbReference type="EMBL" id="BAAAYL010000001">
    <property type="protein sequence ID" value="GAA3370690.1"/>
    <property type="molecule type" value="Genomic_DNA"/>
</dbReference>
<accession>A0ABP6S8G3</accession>
<gene>
    <name evidence="2" type="ORF">GCM10020367_18310</name>
</gene>